<evidence type="ECO:0000256" key="6">
    <source>
        <dbReference type="ARBA" id="ARBA00023157"/>
    </source>
</evidence>
<feature type="signal peptide" evidence="8">
    <location>
        <begin position="1"/>
        <end position="32"/>
    </location>
</feature>
<dbReference type="InterPro" id="IPR001461">
    <property type="entry name" value="Aspartic_peptidase_A1"/>
</dbReference>
<proteinExistence type="inferred from homology"/>
<organism evidence="10 11">
    <name type="scientific">Durio zibethinus</name>
    <name type="common">Durian</name>
    <dbReference type="NCBI Taxonomy" id="66656"/>
    <lineage>
        <taxon>Eukaryota</taxon>
        <taxon>Viridiplantae</taxon>
        <taxon>Streptophyta</taxon>
        <taxon>Embryophyta</taxon>
        <taxon>Tracheophyta</taxon>
        <taxon>Spermatophyta</taxon>
        <taxon>Magnoliopsida</taxon>
        <taxon>eudicotyledons</taxon>
        <taxon>Gunneridae</taxon>
        <taxon>Pentapetalae</taxon>
        <taxon>rosids</taxon>
        <taxon>malvids</taxon>
        <taxon>Malvales</taxon>
        <taxon>Malvaceae</taxon>
        <taxon>Helicteroideae</taxon>
        <taxon>Durio</taxon>
    </lineage>
</organism>
<reference evidence="11" key="1">
    <citation type="submission" date="2025-08" db="UniProtKB">
        <authorList>
            <consortium name="RefSeq"/>
        </authorList>
    </citation>
    <scope>IDENTIFICATION</scope>
    <source>
        <tissue evidence="11">Fruit stalk</tissue>
    </source>
</reference>
<evidence type="ECO:0000259" key="9">
    <source>
        <dbReference type="PROSITE" id="PS51767"/>
    </source>
</evidence>
<evidence type="ECO:0000256" key="1">
    <source>
        <dbReference type="ARBA" id="ARBA00007447"/>
    </source>
</evidence>
<gene>
    <name evidence="11" type="primary">LOC111286441</name>
</gene>
<keyword evidence="6" id="KW-1015">Disulfide bond</keyword>
<dbReference type="OrthoDB" id="2747330at2759"/>
<dbReference type="InterPro" id="IPR021109">
    <property type="entry name" value="Peptidase_aspartic_dom_sf"/>
</dbReference>
<feature type="active site" evidence="7">
    <location>
        <position position="160"/>
    </location>
</feature>
<keyword evidence="3 8" id="KW-0732">Signal</keyword>
<evidence type="ECO:0000256" key="3">
    <source>
        <dbReference type="ARBA" id="ARBA00022729"/>
    </source>
</evidence>
<protein>
    <submittedName>
        <fullName evidence="11">Aspartyl protease family protein At5g10770-like</fullName>
    </submittedName>
</protein>
<dbReference type="PRINTS" id="PR00792">
    <property type="entry name" value="PEPSIN"/>
</dbReference>
<feature type="active site" evidence="7">
    <location>
        <position position="361"/>
    </location>
</feature>
<evidence type="ECO:0000256" key="4">
    <source>
        <dbReference type="ARBA" id="ARBA00022750"/>
    </source>
</evidence>
<dbReference type="Proteomes" id="UP000515121">
    <property type="component" value="Unplaced"/>
</dbReference>
<dbReference type="InterPro" id="IPR032799">
    <property type="entry name" value="TAXi_C"/>
</dbReference>
<evidence type="ECO:0000256" key="5">
    <source>
        <dbReference type="ARBA" id="ARBA00022801"/>
    </source>
</evidence>
<evidence type="ECO:0000256" key="2">
    <source>
        <dbReference type="ARBA" id="ARBA00022670"/>
    </source>
</evidence>
<dbReference type="AlphaFoldDB" id="A0A6P5XWA9"/>
<dbReference type="RefSeq" id="XP_022732131.1">
    <property type="nucleotide sequence ID" value="XM_022876396.1"/>
</dbReference>
<feature type="domain" description="Peptidase A1" evidence="9">
    <location>
        <begin position="142"/>
        <end position="478"/>
    </location>
</feature>
<dbReference type="SUPFAM" id="SSF50630">
    <property type="entry name" value="Acid proteases"/>
    <property type="match status" value="1"/>
</dbReference>
<dbReference type="Pfam" id="PF14541">
    <property type="entry name" value="TAXi_C"/>
    <property type="match status" value="1"/>
</dbReference>
<dbReference type="PROSITE" id="PS51767">
    <property type="entry name" value="PEPTIDASE_A1"/>
    <property type="match status" value="1"/>
</dbReference>
<dbReference type="CDD" id="cd05472">
    <property type="entry name" value="cnd41_like"/>
    <property type="match status" value="1"/>
</dbReference>
<evidence type="ECO:0000256" key="8">
    <source>
        <dbReference type="SAM" id="SignalP"/>
    </source>
</evidence>
<comment type="similarity">
    <text evidence="1">Belongs to the peptidase A1 family.</text>
</comment>
<evidence type="ECO:0000313" key="11">
    <source>
        <dbReference type="RefSeq" id="XP_022732131.1"/>
    </source>
</evidence>
<dbReference type="InterPro" id="IPR032861">
    <property type="entry name" value="TAXi_N"/>
</dbReference>
<dbReference type="PANTHER" id="PTHR13683">
    <property type="entry name" value="ASPARTYL PROTEASES"/>
    <property type="match status" value="1"/>
</dbReference>
<evidence type="ECO:0000313" key="10">
    <source>
        <dbReference type="Proteomes" id="UP000515121"/>
    </source>
</evidence>
<dbReference type="PANTHER" id="PTHR13683:SF908">
    <property type="entry name" value="ASPARTYL PROTEASE FAMILY PROTEIN, PUTATIVE-RELATED"/>
    <property type="match status" value="1"/>
</dbReference>
<keyword evidence="10" id="KW-1185">Reference proteome</keyword>
<dbReference type="GO" id="GO:0004190">
    <property type="term" value="F:aspartic-type endopeptidase activity"/>
    <property type="evidence" value="ECO:0007669"/>
    <property type="project" value="UniProtKB-KW"/>
</dbReference>
<keyword evidence="2" id="KW-0645">Protease</keyword>
<dbReference type="Gene3D" id="2.40.70.10">
    <property type="entry name" value="Acid Proteases"/>
    <property type="match status" value="2"/>
</dbReference>
<keyword evidence="4" id="KW-0064">Aspartyl protease</keyword>
<keyword evidence="5" id="KW-0378">Hydrolase</keyword>
<sequence length="483" mass="52883">MATSIFSNLFSFLLPPFLFFILLLHSSKNSYALQEKMSTLETKDFHLHVHFIKISSLLPSTVCNSSTKVINKKSSLEVVHKHGPCFASNQDRVNAHSHAEILSQDQSRVDSIHSRLSMNSMEEIDAVTLPTKKGVFVGTGNYLVTVGFGTPTKKYALIFDTGSHFTWTQCEPCAGFCHDQVEPIFNPSKSKSYANITCRAATCNQISAEGMQQGCSSSTCLYGISYGDSSSSIGFLAKEKLTISRSDVFPGYLFGCGQQNQLLSSRVAGLIGLGRGKFSFVSQTAKKYRKIFSHCLPSKDSSVGYLTFGPTKLPKNIMFTPMPKSFQKTPFYGLDIIGINVAGQRAPINSSVFKTAGAIIDSGTVITRLPPTAYAQFKSAFHKWMTKYPRAPPLSILDTCYDFSGYNVIRTPTVSIVFNGGINVEIDYSGVLYLRNESQACLAFAKNKDAGDVAILGNFQQKTYEVVYDDVKGRVGFAPGGCL</sequence>
<dbReference type="GO" id="GO:0006508">
    <property type="term" value="P:proteolysis"/>
    <property type="evidence" value="ECO:0007669"/>
    <property type="project" value="UniProtKB-KW"/>
</dbReference>
<dbReference type="InterPro" id="IPR033873">
    <property type="entry name" value="CND41-like"/>
</dbReference>
<dbReference type="GeneID" id="111286441"/>
<dbReference type="FunFam" id="2.40.70.10:FF:000013">
    <property type="entry name" value="Aspartyl protease AED1"/>
    <property type="match status" value="1"/>
</dbReference>
<dbReference type="KEGG" id="dzi:111286441"/>
<name>A0A6P5XWA9_DURZI</name>
<evidence type="ECO:0000256" key="7">
    <source>
        <dbReference type="PIRSR" id="PIRSR601461-1"/>
    </source>
</evidence>
<dbReference type="FunFam" id="2.40.70.10:FF:000021">
    <property type="entry name" value="Aspartyl protease AED1"/>
    <property type="match status" value="1"/>
</dbReference>
<dbReference type="Pfam" id="PF14543">
    <property type="entry name" value="TAXi_N"/>
    <property type="match status" value="1"/>
</dbReference>
<dbReference type="InterPro" id="IPR033121">
    <property type="entry name" value="PEPTIDASE_A1"/>
</dbReference>
<feature type="chain" id="PRO_5027580097" evidence="8">
    <location>
        <begin position="33"/>
        <end position="483"/>
    </location>
</feature>
<accession>A0A6P5XWA9</accession>